<feature type="region of interest" description="Disordered" evidence="1">
    <location>
        <begin position="65"/>
        <end position="84"/>
    </location>
</feature>
<keyword evidence="3" id="KW-0723">Serine/threonine-protein kinase</keyword>
<feature type="compositionally biased region" description="Basic and acidic residues" evidence="1">
    <location>
        <begin position="10"/>
        <end position="29"/>
    </location>
</feature>
<dbReference type="STRING" id="66430.ACS04_16810"/>
<protein>
    <submittedName>
        <fullName evidence="3">Serine/threonine protein kinase</fullName>
    </submittedName>
</protein>
<keyword evidence="3" id="KW-0808">Transferase</keyword>
<gene>
    <name evidence="3" type="ORF">ACS04_16810</name>
</gene>
<keyword evidence="3" id="KW-0418">Kinase</keyword>
<dbReference type="EMBL" id="LFML01000063">
    <property type="protein sequence ID" value="KMO96694.1"/>
    <property type="molecule type" value="Genomic_DNA"/>
</dbReference>
<dbReference type="Pfam" id="PF03781">
    <property type="entry name" value="FGE-sulfatase"/>
    <property type="match status" value="1"/>
</dbReference>
<dbReference type="SUPFAM" id="SSF56436">
    <property type="entry name" value="C-type lectin-like"/>
    <property type="match status" value="1"/>
</dbReference>
<dbReference type="InterPro" id="IPR016187">
    <property type="entry name" value="CTDL_fold"/>
</dbReference>
<dbReference type="Gene3D" id="3.90.1580.10">
    <property type="entry name" value="paralog of FGE (formylglycine-generating enzyme)"/>
    <property type="match status" value="1"/>
</dbReference>
<feature type="domain" description="Sulfatase-modifying factor enzyme-like" evidence="2">
    <location>
        <begin position="82"/>
        <end position="319"/>
    </location>
</feature>
<evidence type="ECO:0000313" key="3">
    <source>
        <dbReference type="EMBL" id="KMO96694.1"/>
    </source>
</evidence>
<dbReference type="InterPro" id="IPR042095">
    <property type="entry name" value="SUMF_sf"/>
</dbReference>
<keyword evidence="4" id="KW-1185">Reference proteome</keyword>
<evidence type="ECO:0000256" key="1">
    <source>
        <dbReference type="SAM" id="MobiDB-lite"/>
    </source>
</evidence>
<dbReference type="PATRIC" id="fig|66430.4.peg.6052"/>
<sequence length="325" mass="35419">MTLSLEDLADSPHFKEHAGLADPGRLHPDRLPGTTVQELAAAVEDPRLPTAERLAAGHVLGLLGDPRIPSPTTGAGPATRHVPGGRIRIGLPENETGYVTNAWAHVGVEESWILKECPEHTVDIADFWIATYPVTNGEYRAFLADTGLEERPTTWYLGAYPWDRSNHPVAGIRPEHADAYAAWLTERTGHPWRLPTEAEWEHAAKGPDGLPYPWPGGFDPEAANTRESGVHTTTPVGAFPAGRSPYGVHDMGGNVEEFTADEYAPYPDGPYVADHLVQSMGSYRIARGGSFSRFGDLTRTRRRHGAFPGPLYPVGFRLATGERPS</sequence>
<dbReference type="InterPro" id="IPR005532">
    <property type="entry name" value="SUMF_dom"/>
</dbReference>
<dbReference type="AlphaFoldDB" id="A0A0J6XNA2"/>
<dbReference type="RefSeq" id="WP_048477438.1">
    <property type="nucleotide sequence ID" value="NZ_JBIRUD010000016.1"/>
</dbReference>
<dbReference type="OrthoDB" id="9768004at2"/>
<evidence type="ECO:0000259" key="2">
    <source>
        <dbReference type="Pfam" id="PF03781"/>
    </source>
</evidence>
<accession>A0A0J6XNA2</accession>
<proteinExistence type="predicted"/>
<feature type="region of interest" description="Disordered" evidence="1">
    <location>
        <begin position="1"/>
        <end position="29"/>
    </location>
</feature>
<dbReference type="GO" id="GO:0004674">
    <property type="term" value="F:protein serine/threonine kinase activity"/>
    <property type="evidence" value="ECO:0007669"/>
    <property type="project" value="UniProtKB-KW"/>
</dbReference>
<organism evidence="3 4">
    <name type="scientific">Streptomyces roseus</name>
    <dbReference type="NCBI Taxonomy" id="66430"/>
    <lineage>
        <taxon>Bacteria</taxon>
        <taxon>Bacillati</taxon>
        <taxon>Actinomycetota</taxon>
        <taxon>Actinomycetes</taxon>
        <taxon>Kitasatosporales</taxon>
        <taxon>Streptomycetaceae</taxon>
        <taxon>Streptomyces</taxon>
    </lineage>
</organism>
<reference evidence="3 4" key="1">
    <citation type="submission" date="2015-06" db="EMBL/GenBank/DDBJ databases">
        <title>Recapitulation of the evolution of biosynthetic gene clusters reveals hidden chemical diversity on bacterial genomes.</title>
        <authorList>
            <person name="Cruz-Morales P."/>
            <person name="Martinez-Guerrero C."/>
            <person name="Morales-Escalante M.A."/>
            <person name="Yanez-Guerra L.A."/>
            <person name="Kopp J.F."/>
            <person name="Feldmann J."/>
            <person name="Ramos-Aboites H.E."/>
            <person name="Barona-Gomez F."/>
        </authorList>
    </citation>
    <scope>NUCLEOTIDE SEQUENCE [LARGE SCALE GENOMIC DNA]</scope>
    <source>
        <strain evidence="3 4">ATCC 31245</strain>
    </source>
</reference>
<dbReference type="GO" id="GO:0120147">
    <property type="term" value="F:formylglycine-generating oxidase activity"/>
    <property type="evidence" value="ECO:0007669"/>
    <property type="project" value="TreeGrafter"/>
</dbReference>
<dbReference type="InterPro" id="IPR051043">
    <property type="entry name" value="Sulfatase_Mod_Factor_Kinase"/>
</dbReference>
<evidence type="ECO:0000313" key="4">
    <source>
        <dbReference type="Proteomes" id="UP000035932"/>
    </source>
</evidence>
<name>A0A0J6XNA2_9ACTN</name>
<comment type="caution">
    <text evidence="3">The sequence shown here is derived from an EMBL/GenBank/DDBJ whole genome shotgun (WGS) entry which is preliminary data.</text>
</comment>
<dbReference type="Proteomes" id="UP000035932">
    <property type="component" value="Unassembled WGS sequence"/>
</dbReference>
<dbReference type="PANTHER" id="PTHR23150">
    <property type="entry name" value="SULFATASE MODIFYING FACTOR 1, 2"/>
    <property type="match status" value="1"/>
</dbReference>
<dbReference type="PANTHER" id="PTHR23150:SF19">
    <property type="entry name" value="FORMYLGLYCINE-GENERATING ENZYME"/>
    <property type="match status" value="1"/>
</dbReference>